<proteinExistence type="predicted"/>
<evidence type="ECO:0000313" key="2">
    <source>
        <dbReference type="Proteomes" id="UP001141327"/>
    </source>
</evidence>
<accession>A0ABQ8U6V8</accession>
<dbReference type="Gene3D" id="1.25.10.10">
    <property type="entry name" value="Leucine-rich Repeat Variant"/>
    <property type="match status" value="1"/>
</dbReference>
<keyword evidence="2" id="KW-1185">Reference proteome</keyword>
<reference evidence="1" key="1">
    <citation type="journal article" date="2022" name="bioRxiv">
        <title>Genomics of Preaxostyla Flagellates Illuminates Evolutionary Transitions and the Path Towards Mitochondrial Loss.</title>
        <authorList>
            <person name="Novak L.V.F."/>
            <person name="Treitli S.C."/>
            <person name="Pyrih J."/>
            <person name="Halakuc P."/>
            <person name="Pipaliya S.V."/>
            <person name="Vacek V."/>
            <person name="Brzon O."/>
            <person name="Soukal P."/>
            <person name="Eme L."/>
            <person name="Dacks J.B."/>
            <person name="Karnkowska A."/>
            <person name="Elias M."/>
            <person name="Hampl V."/>
        </authorList>
    </citation>
    <scope>NUCLEOTIDE SEQUENCE</scope>
    <source>
        <strain evidence="1">RCP-MX</strain>
    </source>
</reference>
<organism evidence="1 2">
    <name type="scientific">Paratrimastix pyriformis</name>
    <dbReference type="NCBI Taxonomy" id="342808"/>
    <lineage>
        <taxon>Eukaryota</taxon>
        <taxon>Metamonada</taxon>
        <taxon>Preaxostyla</taxon>
        <taxon>Paratrimastigidae</taxon>
        <taxon>Paratrimastix</taxon>
    </lineage>
</organism>
<sequence length="170" mass="16967">MDRHGLRGFPGRAGCCCPVREGSDGGGPGGGLFAQPGGLPAGPAAAGGVPVVAGLLQRSRHASARVMEGACQAMSFLCLMGRAIRSDGAAAVVAAMRQHGPQSAALAGIVLRNLSAWAAHRWNLVALGAPGALHEALRQHGARHQGATLRALGALGLLPDCRAAFGTAGT</sequence>
<evidence type="ECO:0000313" key="1">
    <source>
        <dbReference type="EMBL" id="KAJ4453586.1"/>
    </source>
</evidence>
<dbReference type="InterPro" id="IPR011989">
    <property type="entry name" value="ARM-like"/>
</dbReference>
<dbReference type="InterPro" id="IPR016024">
    <property type="entry name" value="ARM-type_fold"/>
</dbReference>
<comment type="caution">
    <text evidence="1">The sequence shown here is derived from an EMBL/GenBank/DDBJ whole genome shotgun (WGS) entry which is preliminary data.</text>
</comment>
<gene>
    <name evidence="1" type="ORF">PAPYR_11907</name>
</gene>
<name>A0ABQ8U6V8_9EUKA</name>
<dbReference type="Proteomes" id="UP001141327">
    <property type="component" value="Unassembled WGS sequence"/>
</dbReference>
<dbReference type="SUPFAM" id="SSF48371">
    <property type="entry name" value="ARM repeat"/>
    <property type="match status" value="1"/>
</dbReference>
<dbReference type="EMBL" id="JAPMOS010000241">
    <property type="protein sequence ID" value="KAJ4453586.1"/>
    <property type="molecule type" value="Genomic_DNA"/>
</dbReference>
<protein>
    <submittedName>
        <fullName evidence="1">Uncharacterized protein</fullName>
    </submittedName>
</protein>